<feature type="transmembrane region" description="Helical" evidence="1">
    <location>
        <begin position="49"/>
        <end position="69"/>
    </location>
</feature>
<protein>
    <recommendedName>
        <fullName evidence="5">Secreted protein</fullName>
    </recommendedName>
</protein>
<proteinExistence type="predicted"/>
<keyword evidence="1" id="KW-1133">Transmembrane helix</keyword>
<evidence type="ECO:0008006" key="5">
    <source>
        <dbReference type="Google" id="ProtNLM"/>
    </source>
</evidence>
<dbReference type="AlphaFoldDB" id="A0A1W7D6E3"/>
<keyword evidence="4" id="KW-1185">Reference proteome</keyword>
<dbReference type="Proteomes" id="UP000194218">
    <property type="component" value="Chromosome"/>
</dbReference>
<name>A0A1W7D6E3_9ACTN</name>
<keyword evidence="1" id="KW-0812">Transmembrane</keyword>
<gene>
    <name evidence="3" type="ORF">CAG99_18950</name>
</gene>
<dbReference type="OrthoDB" id="4331808at2"/>
<feature type="signal peptide" evidence="2">
    <location>
        <begin position="1"/>
        <end position="30"/>
    </location>
</feature>
<feature type="chain" id="PRO_5012461815" description="Secreted protein" evidence="2">
    <location>
        <begin position="31"/>
        <end position="74"/>
    </location>
</feature>
<sequence length="74" mass="7659">MKNSKRGARAATVSVGALLLTLMASPAAQALTRDDGDDPGTGLSVAETIGYFVVTPIVLFAVITGLVILSDRKR</sequence>
<keyword evidence="1" id="KW-0472">Membrane</keyword>
<evidence type="ECO:0000256" key="1">
    <source>
        <dbReference type="SAM" id="Phobius"/>
    </source>
</evidence>
<keyword evidence="2" id="KW-0732">Signal</keyword>
<evidence type="ECO:0000313" key="3">
    <source>
        <dbReference type="EMBL" id="ARQ72479.1"/>
    </source>
</evidence>
<evidence type="ECO:0000313" key="4">
    <source>
        <dbReference type="Proteomes" id="UP000194218"/>
    </source>
</evidence>
<dbReference type="KEGG" id="smao:CAG99_18950"/>
<accession>A0A1W7D6E3</accession>
<reference evidence="3 4" key="1">
    <citation type="submission" date="2017-05" db="EMBL/GenBank/DDBJ databases">
        <title>Complete genome sequence of Streptomyces sp. SCSIO 03032 revealed the diverse biosynthetic pathways for its bioactive secondary metabolites.</title>
        <authorList>
            <person name="Ma L."/>
            <person name="Zhu Y."/>
            <person name="Zhang W."/>
            <person name="Zhang G."/>
            <person name="Tian X."/>
            <person name="Zhang S."/>
            <person name="Zhang C."/>
        </authorList>
    </citation>
    <scope>NUCLEOTIDE SEQUENCE [LARGE SCALE GENOMIC DNA]</scope>
    <source>
        <strain evidence="3 4">SCSIO 03032</strain>
    </source>
</reference>
<dbReference type="EMBL" id="CP021121">
    <property type="protein sequence ID" value="ARQ72479.1"/>
    <property type="molecule type" value="Genomic_DNA"/>
</dbReference>
<organism evidence="3 4">
    <name type="scientific">Streptomyces marincola</name>
    <dbReference type="NCBI Taxonomy" id="2878388"/>
    <lineage>
        <taxon>Bacteria</taxon>
        <taxon>Bacillati</taxon>
        <taxon>Actinomycetota</taxon>
        <taxon>Actinomycetes</taxon>
        <taxon>Kitasatosporales</taxon>
        <taxon>Streptomycetaceae</taxon>
        <taxon>Streptomyces</taxon>
    </lineage>
</organism>
<evidence type="ECO:0000256" key="2">
    <source>
        <dbReference type="SAM" id="SignalP"/>
    </source>
</evidence>